<dbReference type="Pfam" id="PF01544">
    <property type="entry name" value="CorA"/>
    <property type="match status" value="1"/>
</dbReference>
<dbReference type="Proteomes" id="UP001302745">
    <property type="component" value="Unassembled WGS sequence"/>
</dbReference>
<keyword evidence="4 5" id="KW-0472">Membrane</keyword>
<evidence type="ECO:0000256" key="4">
    <source>
        <dbReference type="ARBA" id="ARBA00023136"/>
    </source>
</evidence>
<comment type="subcellular location">
    <subcellularLocation>
        <location evidence="1">Membrane</location>
        <topology evidence="1">Multi-pass membrane protein</topology>
    </subcellularLocation>
</comment>
<sequence>MSKAFKSKYKGFDADDQALNELPGIIRDFANLIGQRLEGLNAKSQELIQIEFNLTSIAEAKHSTSTNNSMKRLTWITFIFLPLTFISVRFNPFYSVLDTSLTN</sequence>
<dbReference type="GO" id="GO:0046873">
    <property type="term" value="F:metal ion transmembrane transporter activity"/>
    <property type="evidence" value="ECO:0007669"/>
    <property type="project" value="InterPro"/>
</dbReference>
<dbReference type="GO" id="GO:0016020">
    <property type="term" value="C:membrane"/>
    <property type="evidence" value="ECO:0007669"/>
    <property type="project" value="UniProtKB-SubCell"/>
</dbReference>
<feature type="transmembrane region" description="Helical" evidence="5">
    <location>
        <begin position="73"/>
        <end position="94"/>
    </location>
</feature>
<dbReference type="InterPro" id="IPR002523">
    <property type="entry name" value="MgTranspt_CorA/ZnTranspt_ZntB"/>
</dbReference>
<comment type="caution">
    <text evidence="6">The sequence shown here is derived from an EMBL/GenBank/DDBJ whole genome shotgun (WGS) entry which is preliminary data.</text>
</comment>
<evidence type="ECO:0000256" key="1">
    <source>
        <dbReference type="ARBA" id="ARBA00004141"/>
    </source>
</evidence>
<dbReference type="SUPFAM" id="SSF144083">
    <property type="entry name" value="Magnesium transport protein CorA, transmembrane region"/>
    <property type="match status" value="1"/>
</dbReference>
<name>A0AAN6ZVG8_9PEZI</name>
<keyword evidence="7" id="KW-1185">Reference proteome</keyword>
<evidence type="ECO:0000313" key="7">
    <source>
        <dbReference type="Proteomes" id="UP001302745"/>
    </source>
</evidence>
<reference evidence="6" key="2">
    <citation type="submission" date="2023-05" db="EMBL/GenBank/DDBJ databases">
        <authorList>
            <consortium name="Lawrence Berkeley National Laboratory"/>
            <person name="Steindorff A."/>
            <person name="Hensen N."/>
            <person name="Bonometti L."/>
            <person name="Westerberg I."/>
            <person name="Brannstrom I.O."/>
            <person name="Guillou S."/>
            <person name="Cros-Aarteil S."/>
            <person name="Calhoun S."/>
            <person name="Haridas S."/>
            <person name="Kuo A."/>
            <person name="Mondo S."/>
            <person name="Pangilinan J."/>
            <person name="Riley R."/>
            <person name="Labutti K."/>
            <person name="Andreopoulos B."/>
            <person name="Lipzen A."/>
            <person name="Chen C."/>
            <person name="Yanf M."/>
            <person name="Daum C."/>
            <person name="Ng V."/>
            <person name="Clum A."/>
            <person name="Ohm R."/>
            <person name="Martin F."/>
            <person name="Silar P."/>
            <person name="Natvig D."/>
            <person name="Lalanne C."/>
            <person name="Gautier V."/>
            <person name="Ament-Velasquez S.L."/>
            <person name="Kruys A."/>
            <person name="Hutchinson M.I."/>
            <person name="Powell A.J."/>
            <person name="Barry K."/>
            <person name="Miller A.N."/>
            <person name="Grigoriev I.V."/>
            <person name="Debuchy R."/>
            <person name="Gladieux P."/>
            <person name="Thoren M.H."/>
            <person name="Johannesson H."/>
        </authorList>
    </citation>
    <scope>NUCLEOTIDE SEQUENCE</scope>
    <source>
        <strain evidence="6">CBS 538.74</strain>
    </source>
</reference>
<evidence type="ECO:0000313" key="6">
    <source>
        <dbReference type="EMBL" id="KAK4150336.1"/>
    </source>
</evidence>
<dbReference type="EMBL" id="MU857079">
    <property type="protein sequence ID" value="KAK4150336.1"/>
    <property type="molecule type" value="Genomic_DNA"/>
</dbReference>
<dbReference type="InterPro" id="IPR045863">
    <property type="entry name" value="CorA_TM1_TM2"/>
</dbReference>
<proteinExistence type="predicted"/>
<organism evidence="6 7">
    <name type="scientific">Chaetomidium leptoderma</name>
    <dbReference type="NCBI Taxonomy" id="669021"/>
    <lineage>
        <taxon>Eukaryota</taxon>
        <taxon>Fungi</taxon>
        <taxon>Dikarya</taxon>
        <taxon>Ascomycota</taxon>
        <taxon>Pezizomycotina</taxon>
        <taxon>Sordariomycetes</taxon>
        <taxon>Sordariomycetidae</taxon>
        <taxon>Sordariales</taxon>
        <taxon>Chaetomiaceae</taxon>
        <taxon>Chaetomidium</taxon>
    </lineage>
</organism>
<dbReference type="Gene3D" id="1.20.58.340">
    <property type="entry name" value="Magnesium transport protein CorA, transmembrane region"/>
    <property type="match status" value="1"/>
</dbReference>
<evidence type="ECO:0000256" key="2">
    <source>
        <dbReference type="ARBA" id="ARBA00022692"/>
    </source>
</evidence>
<keyword evidence="2 5" id="KW-0812">Transmembrane</keyword>
<evidence type="ECO:0000256" key="3">
    <source>
        <dbReference type="ARBA" id="ARBA00022989"/>
    </source>
</evidence>
<gene>
    <name evidence="6" type="ORF">C8A00DRAFT_37065</name>
</gene>
<accession>A0AAN6ZVG8</accession>
<protein>
    <submittedName>
        <fullName evidence="6">Uncharacterized protein</fullName>
    </submittedName>
</protein>
<evidence type="ECO:0000256" key="5">
    <source>
        <dbReference type="SAM" id="Phobius"/>
    </source>
</evidence>
<reference evidence="6" key="1">
    <citation type="journal article" date="2023" name="Mol. Phylogenet. Evol.">
        <title>Genome-scale phylogeny and comparative genomics of the fungal order Sordariales.</title>
        <authorList>
            <person name="Hensen N."/>
            <person name="Bonometti L."/>
            <person name="Westerberg I."/>
            <person name="Brannstrom I.O."/>
            <person name="Guillou S."/>
            <person name="Cros-Aarteil S."/>
            <person name="Calhoun S."/>
            <person name="Haridas S."/>
            <person name="Kuo A."/>
            <person name="Mondo S."/>
            <person name="Pangilinan J."/>
            <person name="Riley R."/>
            <person name="LaButti K."/>
            <person name="Andreopoulos B."/>
            <person name="Lipzen A."/>
            <person name="Chen C."/>
            <person name="Yan M."/>
            <person name="Daum C."/>
            <person name="Ng V."/>
            <person name="Clum A."/>
            <person name="Steindorff A."/>
            <person name="Ohm R.A."/>
            <person name="Martin F."/>
            <person name="Silar P."/>
            <person name="Natvig D.O."/>
            <person name="Lalanne C."/>
            <person name="Gautier V."/>
            <person name="Ament-Velasquez S.L."/>
            <person name="Kruys A."/>
            <person name="Hutchinson M.I."/>
            <person name="Powell A.J."/>
            <person name="Barry K."/>
            <person name="Miller A.N."/>
            <person name="Grigoriev I.V."/>
            <person name="Debuchy R."/>
            <person name="Gladieux P."/>
            <person name="Hiltunen Thoren M."/>
            <person name="Johannesson H."/>
        </authorList>
    </citation>
    <scope>NUCLEOTIDE SEQUENCE</scope>
    <source>
        <strain evidence="6">CBS 538.74</strain>
    </source>
</reference>
<keyword evidence="3 5" id="KW-1133">Transmembrane helix</keyword>
<dbReference type="AlphaFoldDB" id="A0AAN6ZVG8"/>